<dbReference type="GO" id="GO:0016020">
    <property type="term" value="C:membrane"/>
    <property type="evidence" value="ECO:0007669"/>
    <property type="project" value="UniProtKB-SubCell"/>
</dbReference>
<feature type="transmembrane region" description="Helical" evidence="4">
    <location>
        <begin position="376"/>
        <end position="395"/>
    </location>
</feature>
<keyword evidence="4" id="KW-0812">Transmembrane</keyword>
<feature type="transmembrane region" description="Helical" evidence="4">
    <location>
        <begin position="286"/>
        <end position="306"/>
    </location>
</feature>
<proteinExistence type="inferred from homology"/>
<dbReference type="InterPro" id="IPR020846">
    <property type="entry name" value="MFS_dom"/>
</dbReference>
<dbReference type="PANTHER" id="PTHR11360:SF315">
    <property type="entry name" value="TRANSPORTER MCH2-RELATED"/>
    <property type="match status" value="1"/>
</dbReference>
<dbReference type="Pfam" id="PF07690">
    <property type="entry name" value="MFS_1"/>
    <property type="match status" value="1"/>
</dbReference>
<evidence type="ECO:0000259" key="5">
    <source>
        <dbReference type="PROSITE" id="PS50850"/>
    </source>
</evidence>
<feature type="domain" description="Major facilitator superfamily (MFS) profile" evidence="5">
    <location>
        <begin position="80"/>
        <end position="477"/>
    </location>
</feature>
<comment type="similarity">
    <text evidence="2">Belongs to the major facilitator superfamily. Monocarboxylate porter (TC 2.A.1.13) family.</text>
</comment>
<dbReference type="PANTHER" id="PTHR11360">
    <property type="entry name" value="MONOCARBOXYLATE TRANSPORTER"/>
    <property type="match status" value="1"/>
</dbReference>
<dbReference type="Gene3D" id="1.20.1250.20">
    <property type="entry name" value="MFS general substrate transporter like domains"/>
    <property type="match status" value="2"/>
</dbReference>
<dbReference type="OrthoDB" id="6499973at2759"/>
<sequence length="524" mass="57418">MPGEGKNIKEKIVRDSTSQAGSDSSLGADVISYNLINQNNQNEEQDSTNEDLTSIEEAELERVRTIIALSEDIPDKFTGWGLLSVIGCFFFNFNTWGSNSAFALYLQAYINNDLFPTASKTGIAAIGGFAFGSGVIFGPLINYFVGILGIKTVAIMGIVVQLAGVLLASFSTKLWQLYCTQGIMQGIGMGLVAIPSVIIVPQWFKGGPGGKRNYAVGIMCAGSGLGGIIYNIGMEPILRQHSWRWALRTQAIMCAVLNLMAVFLIRSRNKEVKPIYKIYDKTVYSIFGSQIMMLWEMFTILGYVTLMYNLGDFMRSLGYGNTEASVVSTMVAVGIIYGRPTIGKIADYIGPIQATIIASWLVSLFDFAMWIPCRNYATAIVFAMFEGSLMGTIWLTMPTINGAIIGLQKFGIGMSLSWIAVGATGIVSPVIGIALKADGPASPTQYRHPAIFVGFSYFAAGLCLCILRGWIIARNRLAKNCKTESERLQLKVPIRTASWKCFISQVKRYKNEILLRCLVVHSYI</sequence>
<reference evidence="6" key="2">
    <citation type="journal article" name="BMC Genomics">
        <title>New genome assemblies reveal patterns of domestication and adaptation across Brettanomyces (Dekkera) species.</title>
        <authorList>
            <person name="Roach M.J."/>
            <person name="Borneman A.R."/>
        </authorList>
    </citation>
    <scope>NUCLEOTIDE SEQUENCE</scope>
    <source>
        <strain evidence="6">UCD 2041</strain>
    </source>
</reference>
<comment type="subcellular location">
    <subcellularLocation>
        <location evidence="1">Membrane</location>
        <topology evidence="1">Multi-pass membrane protein</topology>
    </subcellularLocation>
</comment>
<feature type="transmembrane region" description="Helical" evidence="4">
    <location>
        <begin position="77"/>
        <end position="96"/>
    </location>
</feature>
<feature type="transmembrane region" description="Helical" evidence="4">
    <location>
        <begin position="152"/>
        <end position="170"/>
    </location>
</feature>
<feature type="transmembrane region" description="Helical" evidence="4">
    <location>
        <begin position="416"/>
        <end position="435"/>
    </location>
</feature>
<dbReference type="InterPro" id="IPR011701">
    <property type="entry name" value="MFS"/>
</dbReference>
<dbReference type="Proteomes" id="UP000663131">
    <property type="component" value="Chromosome 4"/>
</dbReference>
<feature type="transmembrane region" description="Helical" evidence="4">
    <location>
        <begin position="245"/>
        <end position="265"/>
    </location>
</feature>
<organism evidence="6 7">
    <name type="scientific">Dekkera bruxellensis</name>
    <name type="common">Brettanomyces custersii</name>
    <dbReference type="NCBI Taxonomy" id="5007"/>
    <lineage>
        <taxon>Eukaryota</taxon>
        <taxon>Fungi</taxon>
        <taxon>Dikarya</taxon>
        <taxon>Ascomycota</taxon>
        <taxon>Saccharomycotina</taxon>
        <taxon>Pichiomycetes</taxon>
        <taxon>Pichiales</taxon>
        <taxon>Pichiaceae</taxon>
        <taxon>Brettanomyces</taxon>
    </lineage>
</organism>
<evidence type="ECO:0000256" key="2">
    <source>
        <dbReference type="ARBA" id="ARBA00006727"/>
    </source>
</evidence>
<dbReference type="GO" id="GO:0022857">
    <property type="term" value="F:transmembrane transporter activity"/>
    <property type="evidence" value="ECO:0007669"/>
    <property type="project" value="InterPro"/>
</dbReference>
<dbReference type="InterPro" id="IPR050327">
    <property type="entry name" value="Proton-linked_MCT"/>
</dbReference>
<feature type="transmembrane region" description="Helical" evidence="4">
    <location>
        <begin position="123"/>
        <end position="145"/>
    </location>
</feature>
<dbReference type="AlphaFoldDB" id="A0A871R5U3"/>
<evidence type="ECO:0000313" key="7">
    <source>
        <dbReference type="Proteomes" id="UP000663131"/>
    </source>
</evidence>
<feature type="compositionally biased region" description="Basic and acidic residues" evidence="3">
    <location>
        <begin position="1"/>
        <end position="14"/>
    </location>
</feature>
<protein>
    <recommendedName>
        <fullName evidence="5">Major facilitator superfamily (MFS) profile domain-containing protein</fullName>
    </recommendedName>
</protein>
<feature type="transmembrane region" description="Helical" evidence="4">
    <location>
        <begin position="318"/>
        <end position="337"/>
    </location>
</feature>
<dbReference type="EMBL" id="CP063132">
    <property type="protein sequence ID" value="QOU18502.1"/>
    <property type="molecule type" value="Genomic_DNA"/>
</dbReference>
<gene>
    <name evidence="6" type="ORF">BRETT_001565</name>
</gene>
<feature type="transmembrane region" description="Helical" evidence="4">
    <location>
        <begin position="455"/>
        <end position="473"/>
    </location>
</feature>
<dbReference type="KEGG" id="bbrx:BRETT_001565"/>
<dbReference type="RefSeq" id="XP_041134995.1">
    <property type="nucleotide sequence ID" value="XM_041280112.1"/>
</dbReference>
<evidence type="ECO:0000256" key="3">
    <source>
        <dbReference type="SAM" id="MobiDB-lite"/>
    </source>
</evidence>
<feature type="transmembrane region" description="Helical" evidence="4">
    <location>
        <begin position="349"/>
        <end position="370"/>
    </location>
</feature>
<keyword evidence="4" id="KW-1133">Transmembrane helix</keyword>
<feature type="compositionally biased region" description="Polar residues" evidence="3">
    <location>
        <begin position="15"/>
        <end position="25"/>
    </location>
</feature>
<evidence type="ECO:0000256" key="1">
    <source>
        <dbReference type="ARBA" id="ARBA00004141"/>
    </source>
</evidence>
<feature type="region of interest" description="Disordered" evidence="3">
    <location>
        <begin position="1"/>
        <end position="25"/>
    </location>
</feature>
<feature type="transmembrane region" description="Helical" evidence="4">
    <location>
        <begin position="182"/>
        <end position="201"/>
    </location>
</feature>
<feature type="transmembrane region" description="Helical" evidence="4">
    <location>
        <begin position="213"/>
        <end position="233"/>
    </location>
</feature>
<accession>A0A871R5U3</accession>
<evidence type="ECO:0000313" key="6">
    <source>
        <dbReference type="EMBL" id="QOU18502.1"/>
    </source>
</evidence>
<dbReference type="SUPFAM" id="SSF103473">
    <property type="entry name" value="MFS general substrate transporter"/>
    <property type="match status" value="1"/>
</dbReference>
<reference evidence="6" key="1">
    <citation type="submission" date="2020-10" db="EMBL/GenBank/DDBJ databases">
        <authorList>
            <person name="Palmer J.M."/>
        </authorList>
    </citation>
    <scope>NUCLEOTIDE SEQUENCE</scope>
    <source>
        <strain evidence="6">UCD 2041</strain>
    </source>
</reference>
<dbReference type="GeneID" id="64573489"/>
<evidence type="ECO:0000256" key="4">
    <source>
        <dbReference type="SAM" id="Phobius"/>
    </source>
</evidence>
<keyword evidence="4" id="KW-0472">Membrane</keyword>
<name>A0A871R5U3_DEKBR</name>
<dbReference type="PROSITE" id="PS50850">
    <property type="entry name" value="MFS"/>
    <property type="match status" value="1"/>
</dbReference>
<dbReference type="InterPro" id="IPR036259">
    <property type="entry name" value="MFS_trans_sf"/>
</dbReference>